<evidence type="ECO:0000313" key="1">
    <source>
        <dbReference type="EMBL" id="PWK89140.1"/>
    </source>
</evidence>
<dbReference type="RefSeq" id="WP_170154818.1">
    <property type="nucleotide sequence ID" value="NZ_QGHB01000002.1"/>
</dbReference>
<dbReference type="Proteomes" id="UP000248714">
    <property type="component" value="Unassembled WGS sequence"/>
</dbReference>
<comment type="caution">
    <text evidence="1">The sequence shown here is derived from an EMBL/GenBank/DDBJ whole genome shotgun (WGS) entry which is preliminary data.</text>
</comment>
<dbReference type="Proteomes" id="UP000246005">
    <property type="component" value="Unassembled WGS sequence"/>
</dbReference>
<evidence type="ECO:0000313" key="4">
    <source>
        <dbReference type="Proteomes" id="UP000248714"/>
    </source>
</evidence>
<gene>
    <name evidence="2" type="ORF">C8D87_109308</name>
    <name evidence="1" type="ORF">C8D88_102411</name>
</gene>
<accession>A0A316I8K0</accession>
<organism evidence="1 3">
    <name type="scientific">Lentzea atacamensis</name>
    <dbReference type="NCBI Taxonomy" id="531938"/>
    <lineage>
        <taxon>Bacteria</taxon>
        <taxon>Bacillati</taxon>
        <taxon>Actinomycetota</taxon>
        <taxon>Actinomycetes</taxon>
        <taxon>Pseudonocardiales</taxon>
        <taxon>Pseudonocardiaceae</taxon>
        <taxon>Lentzea</taxon>
    </lineage>
</organism>
<dbReference type="EMBL" id="QGHB01000002">
    <property type="protein sequence ID" value="PWK89140.1"/>
    <property type="molecule type" value="Genomic_DNA"/>
</dbReference>
<sequence length="54" mass="6303">MTPLLAPATSTAAMALPALLQLPCTVRRRIFGASPPSPWHPEPWHRWLPWWWFR</sequence>
<dbReference type="AlphaFoldDB" id="A0A316I8K0"/>
<keyword evidence="4" id="KW-1185">Reference proteome</keyword>
<evidence type="ECO:0000313" key="3">
    <source>
        <dbReference type="Proteomes" id="UP000246005"/>
    </source>
</evidence>
<evidence type="ECO:0000313" key="2">
    <source>
        <dbReference type="EMBL" id="RAS61861.1"/>
    </source>
</evidence>
<reference evidence="1 3" key="1">
    <citation type="submission" date="2018-05" db="EMBL/GenBank/DDBJ databases">
        <title>Genomic Encyclopedia of Type Strains, Phase IV (KMG-IV): sequencing the most valuable type-strain genomes for metagenomic binning, comparative biology and taxonomic classification.</title>
        <authorList>
            <person name="Goeker M."/>
        </authorList>
    </citation>
    <scope>NUCLEOTIDE SEQUENCE [LARGE SCALE GENOMIC DNA]</scope>
    <source>
        <strain evidence="2 4">DSM 45479</strain>
        <strain evidence="1 3">DSM 45480</strain>
    </source>
</reference>
<dbReference type="EMBL" id="QLTT01000009">
    <property type="protein sequence ID" value="RAS61861.1"/>
    <property type="molecule type" value="Genomic_DNA"/>
</dbReference>
<proteinExistence type="predicted"/>
<name>A0A316I8K0_9PSEU</name>
<protein>
    <submittedName>
        <fullName evidence="1">Uncharacterized protein</fullName>
    </submittedName>
</protein>